<dbReference type="InterPro" id="IPR029000">
    <property type="entry name" value="Cyclophilin-like_dom_sf"/>
</dbReference>
<keyword evidence="3" id="KW-1133">Transmembrane helix</keyword>
<dbReference type="GO" id="GO:0003755">
    <property type="term" value="F:peptidyl-prolyl cis-trans isomerase activity"/>
    <property type="evidence" value="ECO:0007669"/>
    <property type="project" value="InterPro"/>
</dbReference>
<dbReference type="AlphaFoldDB" id="A0A1N7EH44"/>
<keyword evidence="3" id="KW-0472">Membrane</keyword>
<evidence type="ECO:0000256" key="2">
    <source>
        <dbReference type="SAM" id="MobiDB-lite"/>
    </source>
</evidence>
<feature type="region of interest" description="Disordered" evidence="2">
    <location>
        <begin position="1"/>
        <end position="48"/>
    </location>
</feature>
<dbReference type="Gene3D" id="2.40.100.10">
    <property type="entry name" value="Cyclophilin-like"/>
    <property type="match status" value="1"/>
</dbReference>
<protein>
    <submittedName>
        <fullName evidence="5">Peptidyl-prolyl cis-trans isomerase B (Cyclophilin B)</fullName>
    </submittedName>
</protein>
<dbReference type="Proteomes" id="UP000186218">
    <property type="component" value="Unassembled WGS sequence"/>
</dbReference>
<keyword evidence="6" id="KW-1185">Reference proteome</keyword>
<dbReference type="PANTHER" id="PTHR45625:SF3">
    <property type="entry name" value="PEPTIDYL-PROLYL CIS-TRANS ISOMERASE B-RELATED"/>
    <property type="match status" value="1"/>
</dbReference>
<sequence>MRAPSRRNRSSQTSRPVDGVGQTCGKRDAAVSTNEERRQAAKRKLEDRLQQERQAARKRRFIIIGTSAVVVVAVAATAATLITMKVLQDRDNARHTACAYTAMTQDPFSQVPTVPANLPADQQAWGKQYVDELNAGKAKQRKESQPGNRQLKEGTEKATFTTSQGAITMSLDRASAPCNVAAIGALIGDKYFDNTSCHRMTEGDDSGKLAVLQCGDPTGTGVGTPGWTSPDEFPKNLKTLPQDEQSAAYGLPQKAIYPRGSVAIANGYQSAGGQEVGQNTGASQFFIAIKDAQLPPNYSLVGKVDDAGMKVIDKIYAGGVTPGVQPSRDQQTGAVTGFQQTPGDGKPKTPVDISTVKLS</sequence>
<feature type="region of interest" description="Disordered" evidence="2">
    <location>
        <begin position="137"/>
        <end position="159"/>
    </location>
</feature>
<keyword evidence="5" id="KW-0413">Isomerase</keyword>
<keyword evidence="3" id="KW-0812">Transmembrane</keyword>
<feature type="compositionally biased region" description="Polar residues" evidence="2">
    <location>
        <begin position="327"/>
        <end position="342"/>
    </location>
</feature>
<organism evidence="5 6">
    <name type="scientific">Williamsia sterculiae</name>
    <dbReference type="NCBI Taxonomy" id="1344003"/>
    <lineage>
        <taxon>Bacteria</taxon>
        <taxon>Bacillati</taxon>
        <taxon>Actinomycetota</taxon>
        <taxon>Actinomycetes</taxon>
        <taxon>Mycobacteriales</taxon>
        <taxon>Nocardiaceae</taxon>
        <taxon>Williamsia</taxon>
    </lineage>
</organism>
<feature type="compositionally biased region" description="Basic and acidic residues" evidence="2">
    <location>
        <begin position="25"/>
        <end position="48"/>
    </location>
</feature>
<dbReference type="InterPro" id="IPR002130">
    <property type="entry name" value="Cyclophilin-type_PPIase_dom"/>
</dbReference>
<feature type="domain" description="PPIase cyclophilin-type" evidence="4">
    <location>
        <begin position="154"/>
        <end position="358"/>
    </location>
</feature>
<comment type="function">
    <text evidence="1">PPIases accelerate the folding of proteins. It catalyzes the cis-trans isomerization of proline imidic peptide bonds in oligopeptides.</text>
</comment>
<name>A0A1N7EH44_9NOCA</name>
<evidence type="ECO:0000313" key="6">
    <source>
        <dbReference type="Proteomes" id="UP000186218"/>
    </source>
</evidence>
<accession>A0A1N7EH44</accession>
<dbReference type="EMBL" id="FTNT01000003">
    <property type="protein sequence ID" value="SIR87364.1"/>
    <property type="molecule type" value="Genomic_DNA"/>
</dbReference>
<dbReference type="PROSITE" id="PS50072">
    <property type="entry name" value="CSA_PPIASE_2"/>
    <property type="match status" value="1"/>
</dbReference>
<evidence type="ECO:0000313" key="5">
    <source>
        <dbReference type="EMBL" id="SIR87364.1"/>
    </source>
</evidence>
<evidence type="ECO:0000256" key="3">
    <source>
        <dbReference type="SAM" id="Phobius"/>
    </source>
</evidence>
<dbReference type="InterPro" id="IPR044666">
    <property type="entry name" value="Cyclophilin_A-like"/>
</dbReference>
<gene>
    <name evidence="5" type="ORF">SAMN05445060_1304</name>
</gene>
<dbReference type="STRING" id="1344003.SAMN05445060_1304"/>
<dbReference type="SUPFAM" id="SSF50891">
    <property type="entry name" value="Cyclophilin-like"/>
    <property type="match status" value="1"/>
</dbReference>
<feature type="region of interest" description="Disordered" evidence="2">
    <location>
        <begin position="321"/>
        <end position="359"/>
    </location>
</feature>
<feature type="transmembrane region" description="Helical" evidence="3">
    <location>
        <begin position="61"/>
        <end position="84"/>
    </location>
</feature>
<dbReference type="Pfam" id="PF00160">
    <property type="entry name" value="Pro_isomerase"/>
    <property type="match status" value="1"/>
</dbReference>
<evidence type="ECO:0000256" key="1">
    <source>
        <dbReference type="ARBA" id="ARBA00002388"/>
    </source>
</evidence>
<proteinExistence type="predicted"/>
<dbReference type="PANTHER" id="PTHR45625">
    <property type="entry name" value="PEPTIDYL-PROLYL CIS-TRANS ISOMERASE-RELATED"/>
    <property type="match status" value="1"/>
</dbReference>
<evidence type="ECO:0000259" key="4">
    <source>
        <dbReference type="PROSITE" id="PS50072"/>
    </source>
</evidence>
<reference evidence="5 6" key="1">
    <citation type="submission" date="2017-01" db="EMBL/GenBank/DDBJ databases">
        <authorList>
            <person name="Mah S.A."/>
            <person name="Swanson W.J."/>
            <person name="Moy G.W."/>
            <person name="Vacquier V.D."/>
        </authorList>
    </citation>
    <scope>NUCLEOTIDE SEQUENCE [LARGE SCALE GENOMIC DNA]</scope>
    <source>
        <strain evidence="5 6">CPCC 203464</strain>
    </source>
</reference>